<gene>
    <name evidence="1" type="ORF">METZ01_LOCUS343438</name>
</gene>
<organism evidence="1">
    <name type="scientific">marine metagenome</name>
    <dbReference type="NCBI Taxonomy" id="408172"/>
    <lineage>
        <taxon>unclassified sequences</taxon>
        <taxon>metagenomes</taxon>
        <taxon>ecological metagenomes</taxon>
    </lineage>
</organism>
<accession>A0A382QYL3</accession>
<feature type="non-terminal residue" evidence="1">
    <location>
        <position position="130"/>
    </location>
</feature>
<proteinExistence type="predicted"/>
<evidence type="ECO:0000313" key="1">
    <source>
        <dbReference type="EMBL" id="SVC90584.1"/>
    </source>
</evidence>
<dbReference type="AlphaFoldDB" id="A0A382QYL3"/>
<sequence>MTNNTYCLNTPSLLFFLAQLTRTTPTKERKIMKPFTSTILTLTLITGAVAQDLKTNTIGTDLAALLFGGIAAEYKKLINDGKNEIGVGGGMFNMSDDATWTGGWAYYRIYKNGNGEGVFYTVGGGAGPTS</sequence>
<protein>
    <submittedName>
        <fullName evidence="1">Uncharacterized protein</fullName>
    </submittedName>
</protein>
<reference evidence="1" key="1">
    <citation type="submission" date="2018-05" db="EMBL/GenBank/DDBJ databases">
        <authorList>
            <person name="Lanie J.A."/>
            <person name="Ng W.-L."/>
            <person name="Kazmierczak K.M."/>
            <person name="Andrzejewski T.M."/>
            <person name="Davidsen T.M."/>
            <person name="Wayne K.J."/>
            <person name="Tettelin H."/>
            <person name="Glass J.I."/>
            <person name="Rusch D."/>
            <person name="Podicherti R."/>
            <person name="Tsui H.-C.T."/>
            <person name="Winkler M.E."/>
        </authorList>
    </citation>
    <scope>NUCLEOTIDE SEQUENCE</scope>
</reference>
<dbReference type="EMBL" id="UINC01117860">
    <property type="protein sequence ID" value="SVC90584.1"/>
    <property type="molecule type" value="Genomic_DNA"/>
</dbReference>
<name>A0A382QYL3_9ZZZZ</name>